<sequence>MSTIDILSSVVSKLVKRKKAFTPRDVKLITFLLNFGYVITSWKSRNRKIKYKKTRDREEFLNQWLSHGLWDRILKECHPNCKEKFIKNFLFRGIFKNSKLRDKIIKGGSFTPGTVLISPTMRCNYRCAGCYAQNYTRNDDMSCELFEKIIRDGDEIGVVFYTLLGGEPFLVFDMIYDIFKKYNDKIYAQIFTNGALINDEIAKKLQELGNIFVQFSIEGFEDETDWRRGKGAFKKVMEAMETCQKYGIPHGFSVCYTRKNAEITVSDEFINLLIDKGCLWGWYFLYMPVFGENADISLMPTAEQRELLWKRHLEIRRTKPIIVIDFWGDAPLVGGCIAGKGYVHVNHRGDVEPCIFTHFTSENIKNKSLKEIMASPFFSELRKMQPYSQNLLLPCMLIDHPSIIRKLVKKFNLHPTHPGAEKFITELAEGIDSHARVIHKHFDHIWKNHYDPSYQLNSCPHCYGSIKEALEVPSVPALETEVISTKNQ</sequence>
<keyword evidence="4" id="KW-0411">Iron-sulfur</keyword>
<evidence type="ECO:0000313" key="6">
    <source>
        <dbReference type="EMBL" id="HDN85252.1"/>
    </source>
</evidence>
<dbReference type="PANTHER" id="PTHR43524:SF1">
    <property type="entry name" value="RADICAL SAM SUPERFAMILY PROTEIN"/>
    <property type="match status" value="1"/>
</dbReference>
<keyword evidence="3" id="KW-0408">Iron</keyword>
<accession>A0A7V0N1P1</accession>
<evidence type="ECO:0000256" key="3">
    <source>
        <dbReference type="ARBA" id="ARBA00023004"/>
    </source>
</evidence>
<proteinExistence type="predicted"/>
<evidence type="ECO:0000256" key="1">
    <source>
        <dbReference type="ARBA" id="ARBA00022691"/>
    </source>
</evidence>
<name>A0A7V0N1P1_UNCAE</name>
<keyword evidence="2" id="KW-0479">Metal-binding</keyword>
<keyword evidence="1" id="KW-0949">S-adenosyl-L-methionine</keyword>
<dbReference type="EMBL" id="DRBC01000350">
    <property type="protein sequence ID" value="HDN85252.1"/>
    <property type="molecule type" value="Genomic_DNA"/>
</dbReference>
<dbReference type="InterPro" id="IPR007197">
    <property type="entry name" value="rSAM"/>
</dbReference>
<evidence type="ECO:0000256" key="2">
    <source>
        <dbReference type="ARBA" id="ARBA00022723"/>
    </source>
</evidence>
<dbReference type="InterPro" id="IPR058240">
    <property type="entry name" value="rSAM_sf"/>
</dbReference>
<dbReference type="SFLD" id="SFLDG01386">
    <property type="entry name" value="main_SPASM_domain-containing"/>
    <property type="match status" value="1"/>
</dbReference>
<dbReference type="Gene3D" id="3.20.20.70">
    <property type="entry name" value="Aldolase class I"/>
    <property type="match status" value="1"/>
</dbReference>
<gene>
    <name evidence="6" type="ORF">ENG47_05825</name>
</gene>
<dbReference type="Pfam" id="PF13186">
    <property type="entry name" value="SPASM"/>
    <property type="match status" value="1"/>
</dbReference>
<dbReference type="PROSITE" id="PS51918">
    <property type="entry name" value="RADICAL_SAM"/>
    <property type="match status" value="1"/>
</dbReference>
<protein>
    <submittedName>
        <fullName evidence="6">Radical SAM protein</fullName>
    </submittedName>
</protein>
<organism evidence="6">
    <name type="scientific">Aerophobetes bacterium</name>
    <dbReference type="NCBI Taxonomy" id="2030807"/>
    <lineage>
        <taxon>Bacteria</taxon>
        <taxon>Candidatus Aerophobota</taxon>
    </lineage>
</organism>
<dbReference type="InterPro" id="IPR013785">
    <property type="entry name" value="Aldolase_TIM"/>
</dbReference>
<dbReference type="SFLD" id="SFLDG01067">
    <property type="entry name" value="SPASM/twitch_domain_containing"/>
    <property type="match status" value="1"/>
</dbReference>
<comment type="caution">
    <text evidence="6">The sequence shown here is derived from an EMBL/GenBank/DDBJ whole genome shotgun (WGS) entry which is preliminary data.</text>
</comment>
<dbReference type="SUPFAM" id="SSF102114">
    <property type="entry name" value="Radical SAM enzymes"/>
    <property type="match status" value="1"/>
</dbReference>
<dbReference type="Proteomes" id="UP000885660">
    <property type="component" value="Unassembled WGS sequence"/>
</dbReference>
<dbReference type="Pfam" id="PF04055">
    <property type="entry name" value="Radical_SAM"/>
    <property type="match status" value="1"/>
</dbReference>
<dbReference type="GO" id="GO:0003824">
    <property type="term" value="F:catalytic activity"/>
    <property type="evidence" value="ECO:0007669"/>
    <property type="project" value="InterPro"/>
</dbReference>
<dbReference type="PANTHER" id="PTHR43524">
    <property type="entry name" value="RADICAL SAM SUPERFAMILY PROTEIN"/>
    <property type="match status" value="1"/>
</dbReference>
<dbReference type="CDD" id="cd21128">
    <property type="entry name" value="SPASM_rSAM"/>
    <property type="match status" value="1"/>
</dbReference>
<evidence type="ECO:0000259" key="5">
    <source>
        <dbReference type="PROSITE" id="PS51918"/>
    </source>
</evidence>
<evidence type="ECO:0000256" key="4">
    <source>
        <dbReference type="ARBA" id="ARBA00023014"/>
    </source>
</evidence>
<feature type="domain" description="Radical SAM core" evidence="5">
    <location>
        <begin position="109"/>
        <end position="319"/>
    </location>
</feature>
<dbReference type="InterPro" id="IPR023885">
    <property type="entry name" value="4Fe4S-binding_SPASM_dom"/>
</dbReference>
<dbReference type="SFLD" id="SFLDS00029">
    <property type="entry name" value="Radical_SAM"/>
    <property type="match status" value="1"/>
</dbReference>
<dbReference type="AlphaFoldDB" id="A0A7V0N1P1"/>
<dbReference type="CDD" id="cd01335">
    <property type="entry name" value="Radical_SAM"/>
    <property type="match status" value="1"/>
</dbReference>
<dbReference type="GO" id="GO:0046872">
    <property type="term" value="F:metal ion binding"/>
    <property type="evidence" value="ECO:0007669"/>
    <property type="project" value="UniProtKB-KW"/>
</dbReference>
<dbReference type="GO" id="GO:0051536">
    <property type="term" value="F:iron-sulfur cluster binding"/>
    <property type="evidence" value="ECO:0007669"/>
    <property type="project" value="UniProtKB-KW"/>
</dbReference>
<reference evidence="6" key="1">
    <citation type="journal article" date="2020" name="mSystems">
        <title>Genome- and Community-Level Interaction Insights into Carbon Utilization and Element Cycling Functions of Hydrothermarchaeota in Hydrothermal Sediment.</title>
        <authorList>
            <person name="Zhou Z."/>
            <person name="Liu Y."/>
            <person name="Xu W."/>
            <person name="Pan J."/>
            <person name="Luo Z.H."/>
            <person name="Li M."/>
        </authorList>
    </citation>
    <scope>NUCLEOTIDE SEQUENCE [LARGE SCALE GENOMIC DNA]</scope>
    <source>
        <strain evidence="6">HyVt-219</strain>
    </source>
</reference>